<evidence type="ECO:0000313" key="1">
    <source>
        <dbReference type="EMBL" id="URD66916.1"/>
    </source>
</evidence>
<dbReference type="EMBL" id="CP097501">
    <property type="protein sequence ID" value="URD66916.1"/>
    <property type="molecule type" value="Genomic_DNA"/>
</dbReference>
<gene>
    <name evidence="1" type="ORF">LNQ82_06765</name>
</gene>
<dbReference type="Proteomes" id="UP001056819">
    <property type="component" value="Chromosome"/>
</dbReference>
<name>A0AAE9HXI8_9NEIS</name>
<dbReference type="RefSeq" id="WP_246327838.1">
    <property type="nucleotide sequence ID" value="NZ_CP097501.1"/>
</dbReference>
<proteinExistence type="predicted"/>
<dbReference type="InterPro" id="IPR007332">
    <property type="entry name" value="DUF411"/>
</dbReference>
<accession>A0AAE9HXI8</accession>
<dbReference type="AlphaFoldDB" id="A0AAE9HXI8"/>
<reference evidence="1" key="1">
    <citation type="submission" date="2022-05" db="EMBL/GenBank/DDBJ databases">
        <title>Alysiella filiformis genome sequencing.</title>
        <authorList>
            <person name="Viehboeck T."/>
        </authorList>
    </citation>
    <scope>NUCLEOTIDE SEQUENCE</scope>
    <source>
        <strain evidence="1">DSM 2580</strain>
    </source>
</reference>
<protein>
    <recommendedName>
        <fullName evidence="3">DUF411 domain-containing protein</fullName>
    </recommendedName>
</protein>
<evidence type="ECO:0000313" key="2">
    <source>
        <dbReference type="Proteomes" id="UP001056819"/>
    </source>
</evidence>
<dbReference type="Pfam" id="PF04214">
    <property type="entry name" value="DUF411"/>
    <property type="match status" value="1"/>
</dbReference>
<sequence length="104" mass="11407">MEKNGFRVTVHNTGNSEIRKSFGMPQNYASCHTAKIDGYIIEGHTPAADVRRLLKEKPDALGLATPGMPLGSPGMDGEMYQDRTQPYDVLLVGKDGSSQVYQSY</sequence>
<evidence type="ECO:0008006" key="3">
    <source>
        <dbReference type="Google" id="ProtNLM"/>
    </source>
</evidence>
<organism evidence="1 2">
    <name type="scientific">Conchiformibius steedae DSM 2580</name>
    <dbReference type="NCBI Taxonomy" id="1121352"/>
    <lineage>
        <taxon>Bacteria</taxon>
        <taxon>Pseudomonadati</taxon>
        <taxon>Pseudomonadota</taxon>
        <taxon>Betaproteobacteria</taxon>
        <taxon>Neisseriales</taxon>
        <taxon>Neisseriaceae</taxon>
        <taxon>Conchiformibius</taxon>
    </lineage>
</organism>